<name>A0AAP0NAT3_LIQFO</name>
<sequence length="246" mass="28116">MEEKRARKAMAENNTTEERREIGEAALLLASLKYLRFDSRTNNALNALKNGFLGRNRANPVEENQPEIQQVNAIEVEVGENVQAPGLINFPPLPQYVLPMPGWNPPEIPPVVGLNDLIGQCSKPFEKQLTDTDVKFDQNRLSMNKIDVAKCILPLLKPEDDLGSGIPVITYDLEGNEYSMEFKIWCSKIHVLIGEWKNFLHEHRLEAIKDFVTIWAFRHAVTEKLCFVITSRRLQVNVLVKRRRTA</sequence>
<keyword evidence="7" id="KW-1185">Reference proteome</keyword>
<dbReference type="EMBL" id="JBBPBK010000015">
    <property type="protein sequence ID" value="KAK9269590.1"/>
    <property type="molecule type" value="Genomic_DNA"/>
</dbReference>
<proteinExistence type="predicted"/>
<dbReference type="Gene3D" id="2.40.330.10">
    <property type="entry name" value="DNA-binding pseudobarrel domain"/>
    <property type="match status" value="1"/>
</dbReference>
<evidence type="ECO:0000256" key="1">
    <source>
        <dbReference type="ARBA" id="ARBA00004123"/>
    </source>
</evidence>
<keyword evidence="5" id="KW-0539">Nucleus</keyword>
<keyword evidence="4" id="KW-0804">Transcription</keyword>
<dbReference type="SUPFAM" id="SSF101936">
    <property type="entry name" value="DNA-binding pseudobarrel domain"/>
    <property type="match status" value="1"/>
</dbReference>
<dbReference type="InterPro" id="IPR015300">
    <property type="entry name" value="DNA-bd_pseudobarrel_sf"/>
</dbReference>
<dbReference type="PANTHER" id="PTHR31541">
    <property type="entry name" value="B3 DOMAIN PLANT PROTEIN-RELATED"/>
    <property type="match status" value="1"/>
</dbReference>
<keyword evidence="2" id="KW-0805">Transcription regulation</keyword>
<keyword evidence="3" id="KW-0238">DNA-binding</keyword>
<evidence type="ECO:0000313" key="6">
    <source>
        <dbReference type="EMBL" id="KAK9269590.1"/>
    </source>
</evidence>
<dbReference type="InterPro" id="IPR003340">
    <property type="entry name" value="B3_DNA-bd"/>
</dbReference>
<comment type="caution">
    <text evidence="6">The sequence shown here is derived from an EMBL/GenBank/DDBJ whole genome shotgun (WGS) entry which is preliminary data.</text>
</comment>
<dbReference type="PANTHER" id="PTHR31541:SF28">
    <property type="entry name" value="TF-B3 DOMAIN-CONTAINING PROTEIN"/>
    <property type="match status" value="1"/>
</dbReference>
<evidence type="ECO:0000256" key="3">
    <source>
        <dbReference type="ARBA" id="ARBA00023125"/>
    </source>
</evidence>
<gene>
    <name evidence="6" type="ORF">L1049_001366</name>
</gene>
<protein>
    <recommendedName>
        <fullName evidence="8">TF-B3 domain-containing protein</fullName>
    </recommendedName>
</protein>
<accession>A0AAP0NAT3</accession>
<dbReference type="Proteomes" id="UP001415857">
    <property type="component" value="Unassembled WGS sequence"/>
</dbReference>
<dbReference type="InterPro" id="IPR005508">
    <property type="entry name" value="At2g31720-like"/>
</dbReference>
<evidence type="ECO:0000256" key="4">
    <source>
        <dbReference type="ARBA" id="ARBA00023163"/>
    </source>
</evidence>
<organism evidence="6 7">
    <name type="scientific">Liquidambar formosana</name>
    <name type="common">Formosan gum</name>
    <dbReference type="NCBI Taxonomy" id="63359"/>
    <lineage>
        <taxon>Eukaryota</taxon>
        <taxon>Viridiplantae</taxon>
        <taxon>Streptophyta</taxon>
        <taxon>Embryophyta</taxon>
        <taxon>Tracheophyta</taxon>
        <taxon>Spermatophyta</taxon>
        <taxon>Magnoliopsida</taxon>
        <taxon>eudicotyledons</taxon>
        <taxon>Gunneridae</taxon>
        <taxon>Pentapetalae</taxon>
        <taxon>Saxifragales</taxon>
        <taxon>Altingiaceae</taxon>
        <taxon>Liquidambar</taxon>
    </lineage>
</organism>
<dbReference type="AlphaFoldDB" id="A0AAP0NAT3"/>
<evidence type="ECO:0000313" key="7">
    <source>
        <dbReference type="Proteomes" id="UP001415857"/>
    </source>
</evidence>
<dbReference type="CDD" id="cd10017">
    <property type="entry name" value="B3_DNA"/>
    <property type="match status" value="1"/>
</dbReference>
<comment type="subcellular location">
    <subcellularLocation>
        <location evidence="1">Nucleus</location>
    </subcellularLocation>
</comment>
<evidence type="ECO:0008006" key="8">
    <source>
        <dbReference type="Google" id="ProtNLM"/>
    </source>
</evidence>
<reference evidence="6 7" key="1">
    <citation type="journal article" date="2024" name="Plant J.">
        <title>Genome sequences and population genomics reveal climatic adaptation and genomic divergence between two closely related sweetgum species.</title>
        <authorList>
            <person name="Xu W.Q."/>
            <person name="Ren C.Q."/>
            <person name="Zhang X.Y."/>
            <person name="Comes H.P."/>
            <person name="Liu X.H."/>
            <person name="Li Y.G."/>
            <person name="Kettle C.J."/>
            <person name="Jalonen R."/>
            <person name="Gaisberger H."/>
            <person name="Ma Y.Z."/>
            <person name="Qiu Y.X."/>
        </authorList>
    </citation>
    <scope>NUCLEOTIDE SEQUENCE [LARGE SCALE GENOMIC DNA]</scope>
    <source>
        <strain evidence="6">Hangzhou</strain>
    </source>
</reference>
<dbReference type="GO" id="GO:0003677">
    <property type="term" value="F:DNA binding"/>
    <property type="evidence" value="ECO:0007669"/>
    <property type="project" value="UniProtKB-KW"/>
</dbReference>
<dbReference type="GO" id="GO:0005634">
    <property type="term" value="C:nucleus"/>
    <property type="evidence" value="ECO:0007669"/>
    <property type="project" value="UniProtKB-SubCell"/>
</dbReference>
<evidence type="ECO:0000256" key="2">
    <source>
        <dbReference type="ARBA" id="ARBA00023015"/>
    </source>
</evidence>
<evidence type="ECO:0000256" key="5">
    <source>
        <dbReference type="ARBA" id="ARBA00023242"/>
    </source>
</evidence>